<evidence type="ECO:0000313" key="3">
    <source>
        <dbReference type="Proteomes" id="UP001059380"/>
    </source>
</evidence>
<evidence type="ECO:0000313" key="2">
    <source>
        <dbReference type="EMBL" id="UWZ82953.1"/>
    </source>
</evidence>
<gene>
    <name evidence="2" type="ORF">MOP44_20570</name>
</gene>
<feature type="chain" id="PRO_5039890147" evidence="1">
    <location>
        <begin position="27"/>
        <end position="132"/>
    </location>
</feature>
<evidence type="ECO:0000256" key="1">
    <source>
        <dbReference type="SAM" id="SignalP"/>
    </source>
</evidence>
<accession>A0A9J7BKI5</accession>
<protein>
    <submittedName>
        <fullName evidence="2">Uncharacterized protein</fullName>
    </submittedName>
</protein>
<dbReference type="KEGG" id="orp:MOP44_20570"/>
<dbReference type="Proteomes" id="UP001059380">
    <property type="component" value="Chromosome"/>
</dbReference>
<organism evidence="2 3">
    <name type="scientific">Occallatibacter riparius</name>
    <dbReference type="NCBI Taxonomy" id="1002689"/>
    <lineage>
        <taxon>Bacteria</taxon>
        <taxon>Pseudomonadati</taxon>
        <taxon>Acidobacteriota</taxon>
        <taxon>Terriglobia</taxon>
        <taxon>Terriglobales</taxon>
        <taxon>Acidobacteriaceae</taxon>
        <taxon>Occallatibacter</taxon>
    </lineage>
</organism>
<sequence length="132" mass="14067">MRSILHIALASAVIVAAALSASPAVAQTITVKVPFSFEVAGKTFPAGNYWLSRDDQRDYVTLAAKSSSQYHTSCLIGPGTPSPSESKVALNFDTVGQTHLLQSIQYGTMISGKLDRQALESERVSMAHSVGR</sequence>
<keyword evidence="3" id="KW-1185">Reference proteome</keyword>
<name>A0A9J7BKI5_9BACT</name>
<feature type="signal peptide" evidence="1">
    <location>
        <begin position="1"/>
        <end position="26"/>
    </location>
</feature>
<dbReference type="RefSeq" id="WP_260792286.1">
    <property type="nucleotide sequence ID" value="NZ_CP093313.1"/>
</dbReference>
<proteinExistence type="predicted"/>
<keyword evidence="1" id="KW-0732">Signal</keyword>
<dbReference type="AlphaFoldDB" id="A0A9J7BKI5"/>
<reference evidence="2" key="1">
    <citation type="submission" date="2021-04" db="EMBL/GenBank/DDBJ databases">
        <title>Phylogenetic analysis of Acidobacteriaceae.</title>
        <authorList>
            <person name="Qiu L."/>
            <person name="Zhang Q."/>
        </authorList>
    </citation>
    <scope>NUCLEOTIDE SEQUENCE</scope>
    <source>
        <strain evidence="2">DSM 25168</strain>
    </source>
</reference>
<dbReference type="EMBL" id="CP093313">
    <property type="protein sequence ID" value="UWZ82953.1"/>
    <property type="molecule type" value="Genomic_DNA"/>
</dbReference>